<protein>
    <submittedName>
        <fullName evidence="1">Alc protein</fullName>
    </submittedName>
</protein>
<reference evidence="1 2" key="1">
    <citation type="submission" date="2019-12" db="EMBL/GenBank/DDBJ databases">
        <authorList>
            <person name="Shneider M.M."/>
            <person name="Evseev P.V."/>
            <person name="Timoshina O.Y."/>
            <person name="Mikhailova Y.V."/>
            <person name="Shelenkov A.A."/>
            <person name="Yanushevich Y."/>
            <person name="Shagin D.A."/>
            <person name="Popova A.V."/>
            <person name="Miroshnikov K.A."/>
        </authorList>
    </citation>
    <scope>NUCLEOTIDE SEQUENCE [LARGE SCALE GENOMIC DNA]</scope>
</reference>
<accession>A0A6B9SYF5</accession>
<dbReference type="GO" id="GO:0039653">
    <property type="term" value="P:symbiont-mediated suppression of host transcription"/>
    <property type="evidence" value="ECO:0007669"/>
    <property type="project" value="InterPro"/>
</dbReference>
<dbReference type="Proteomes" id="UP000464711">
    <property type="component" value="Segment"/>
</dbReference>
<organism evidence="1 2">
    <name type="scientific">Acinetobacter phage vB_AbaM_Lazarus</name>
    <dbReference type="NCBI Taxonomy" id="2686289"/>
    <lineage>
        <taxon>Viruses</taxon>
        <taxon>Duplodnaviria</taxon>
        <taxon>Heunggongvirae</taxon>
        <taxon>Uroviricota</taxon>
        <taxon>Caudoviricetes</taxon>
        <taxon>Pantevenvirales</taxon>
        <taxon>Straboviridae</taxon>
        <taxon>Twarogvirinae</taxon>
        <taxon>Lazarusvirus</taxon>
        <taxon>Lazarusvirus lazarus</taxon>
    </lineage>
</organism>
<evidence type="ECO:0000313" key="1">
    <source>
        <dbReference type="EMBL" id="QHJ74152.1"/>
    </source>
</evidence>
<keyword evidence="2" id="KW-1185">Reference proteome</keyword>
<name>A0A6B9SYF5_9CAUD</name>
<evidence type="ECO:0000313" key="2">
    <source>
        <dbReference type="Proteomes" id="UP000464711"/>
    </source>
</evidence>
<gene>
    <name evidence="1" type="ORF">Lazarus_217</name>
</gene>
<dbReference type="InterPro" id="IPR020367">
    <property type="entry name" value="Host_transcript_inhib_Alc"/>
</dbReference>
<dbReference type="Pfam" id="PF17527">
    <property type="entry name" value="ALC"/>
    <property type="match status" value="1"/>
</dbReference>
<sequence>MAIGIIVISNNAYEENIMKHTAHTLTPEVLVEMFGDDKDWCSVLKNGKRVGYFSDLRKEVLKRQALADKKERKKFHDSLMLNDNIRETKRFFEDRLKTAHVFINETQPNVHLNGSKFYIICGATPKIRLGVTHKDLTFDEIVQLAEREARQSTSPRHALFSNLDLEEAAQLIELLAGK</sequence>
<proteinExistence type="predicted"/>
<dbReference type="EMBL" id="MN782535">
    <property type="protein sequence ID" value="QHJ74152.1"/>
    <property type="molecule type" value="Genomic_DNA"/>
</dbReference>